<keyword evidence="5" id="KW-1185">Reference proteome</keyword>
<dbReference type="EMBL" id="BAAAUV010000003">
    <property type="protein sequence ID" value="GAA3200042.1"/>
    <property type="molecule type" value="Genomic_DNA"/>
</dbReference>
<gene>
    <name evidence="4" type="ORF">GCM10010468_12470</name>
</gene>
<accession>A0ABP6Q1B2</accession>
<evidence type="ECO:0000259" key="3">
    <source>
        <dbReference type="Pfam" id="PF00892"/>
    </source>
</evidence>
<feature type="transmembrane region" description="Helical" evidence="2">
    <location>
        <begin position="130"/>
        <end position="148"/>
    </location>
</feature>
<feature type="transmembrane region" description="Helical" evidence="2">
    <location>
        <begin position="70"/>
        <end position="89"/>
    </location>
</feature>
<organism evidence="4 5">
    <name type="scientific">Actinocorallia longicatena</name>
    <dbReference type="NCBI Taxonomy" id="111803"/>
    <lineage>
        <taxon>Bacteria</taxon>
        <taxon>Bacillati</taxon>
        <taxon>Actinomycetota</taxon>
        <taxon>Actinomycetes</taxon>
        <taxon>Streptosporangiales</taxon>
        <taxon>Thermomonosporaceae</taxon>
        <taxon>Actinocorallia</taxon>
    </lineage>
</organism>
<feature type="transmembrane region" description="Helical" evidence="2">
    <location>
        <begin position="246"/>
        <end position="265"/>
    </location>
</feature>
<dbReference type="Proteomes" id="UP001501237">
    <property type="component" value="Unassembled WGS sequence"/>
</dbReference>
<feature type="transmembrane region" description="Helical" evidence="2">
    <location>
        <begin position="215"/>
        <end position="234"/>
    </location>
</feature>
<feature type="transmembrane region" description="Helical" evidence="2">
    <location>
        <begin position="12"/>
        <end position="33"/>
    </location>
</feature>
<feature type="transmembrane region" description="Helical" evidence="2">
    <location>
        <begin position="271"/>
        <end position="289"/>
    </location>
</feature>
<feature type="transmembrane region" description="Helical" evidence="2">
    <location>
        <begin position="154"/>
        <end position="177"/>
    </location>
</feature>
<feature type="domain" description="EamA" evidence="3">
    <location>
        <begin position="176"/>
        <end position="284"/>
    </location>
</feature>
<feature type="domain" description="EamA" evidence="3">
    <location>
        <begin position="12"/>
        <end position="144"/>
    </location>
</feature>
<protein>
    <submittedName>
        <fullName evidence="4">DMT family transporter</fullName>
    </submittedName>
</protein>
<evidence type="ECO:0000313" key="4">
    <source>
        <dbReference type="EMBL" id="GAA3200042.1"/>
    </source>
</evidence>
<feature type="transmembrane region" description="Helical" evidence="2">
    <location>
        <begin position="184"/>
        <end position="203"/>
    </location>
</feature>
<evidence type="ECO:0000256" key="2">
    <source>
        <dbReference type="SAM" id="Phobius"/>
    </source>
</evidence>
<dbReference type="InterPro" id="IPR000620">
    <property type="entry name" value="EamA_dom"/>
</dbReference>
<name>A0ABP6Q1B2_9ACTN</name>
<evidence type="ECO:0000313" key="5">
    <source>
        <dbReference type="Proteomes" id="UP001501237"/>
    </source>
</evidence>
<feature type="transmembrane region" description="Helical" evidence="2">
    <location>
        <begin position="39"/>
        <end position="58"/>
    </location>
</feature>
<keyword evidence="2" id="KW-0812">Transmembrane</keyword>
<evidence type="ECO:0000256" key="1">
    <source>
        <dbReference type="ARBA" id="ARBA00007362"/>
    </source>
</evidence>
<keyword evidence="2" id="KW-0472">Membrane</keyword>
<sequence length="302" mass="29696">MTRAAAPGGLRGVLGATGGMTLVGTLAAISATIGRYPVFSGQALRYALAAAILLPLAARQRSRAAGPLGVRDLFLLLALTATGLAGFNYCLVEAARHADPATVATVVGGAPVVMAFAGPLVAGHRPSLRVLLGALLVAGGAGLANGVGGGSAEGFAYAAGALAGELLFSLLALPLLPKLGPVRLSAYCTALAVPMLAALAVIAGESPRVPTAGEGAAIVYAGVVITVVAFLLWYDALGRLGPDRASLFAGVIPISAAVTTMVLGLGVPSGATLAGCLLVAAGVTYGTTLGGGQDYRKKDDDA</sequence>
<dbReference type="InterPro" id="IPR037185">
    <property type="entry name" value="EmrE-like"/>
</dbReference>
<reference evidence="5" key="1">
    <citation type="journal article" date="2019" name="Int. J. Syst. Evol. Microbiol.">
        <title>The Global Catalogue of Microorganisms (GCM) 10K type strain sequencing project: providing services to taxonomists for standard genome sequencing and annotation.</title>
        <authorList>
            <consortium name="The Broad Institute Genomics Platform"/>
            <consortium name="The Broad Institute Genome Sequencing Center for Infectious Disease"/>
            <person name="Wu L."/>
            <person name="Ma J."/>
        </authorList>
    </citation>
    <scope>NUCLEOTIDE SEQUENCE [LARGE SCALE GENOMIC DNA]</scope>
    <source>
        <strain evidence="5">JCM 9377</strain>
    </source>
</reference>
<keyword evidence="2" id="KW-1133">Transmembrane helix</keyword>
<proteinExistence type="inferred from homology"/>
<dbReference type="Pfam" id="PF00892">
    <property type="entry name" value="EamA"/>
    <property type="match status" value="2"/>
</dbReference>
<feature type="transmembrane region" description="Helical" evidence="2">
    <location>
        <begin position="101"/>
        <end position="123"/>
    </location>
</feature>
<dbReference type="SUPFAM" id="SSF103481">
    <property type="entry name" value="Multidrug resistance efflux transporter EmrE"/>
    <property type="match status" value="2"/>
</dbReference>
<comment type="caution">
    <text evidence="4">The sequence shown here is derived from an EMBL/GenBank/DDBJ whole genome shotgun (WGS) entry which is preliminary data.</text>
</comment>
<comment type="similarity">
    <text evidence="1">Belongs to the EamA transporter family.</text>
</comment>